<organism evidence="1 2">
    <name type="scientific">Novosphingobium decolorationis</name>
    <dbReference type="NCBI Taxonomy" id="2698673"/>
    <lineage>
        <taxon>Bacteria</taxon>
        <taxon>Pseudomonadati</taxon>
        <taxon>Pseudomonadota</taxon>
        <taxon>Alphaproteobacteria</taxon>
        <taxon>Sphingomonadales</taxon>
        <taxon>Sphingomonadaceae</taxon>
        <taxon>Novosphingobium</taxon>
    </lineage>
</organism>
<evidence type="ECO:0000313" key="1">
    <source>
        <dbReference type="EMBL" id="QVM83861.1"/>
    </source>
</evidence>
<dbReference type="Proteomes" id="UP000677126">
    <property type="component" value="Chromosome"/>
</dbReference>
<dbReference type="EMBL" id="CP054856">
    <property type="protein sequence ID" value="QVM83861.1"/>
    <property type="molecule type" value="Genomic_DNA"/>
</dbReference>
<gene>
    <name evidence="1" type="ORF">HT578_09300</name>
</gene>
<name>A0ABX8E6L8_9SPHN</name>
<evidence type="ECO:0000313" key="2">
    <source>
        <dbReference type="Proteomes" id="UP000677126"/>
    </source>
</evidence>
<proteinExistence type="predicted"/>
<reference evidence="1 2" key="1">
    <citation type="journal article" date="2021" name="Int. J. Syst. Evol. Microbiol.">
        <title>Novosphingobium decolorationis sp. nov., an aniline blue-decolourizing bacterium isolated from East Pacific sediment.</title>
        <authorList>
            <person name="Chen X."/>
            <person name="Dong B."/>
            <person name="Chen T."/>
            <person name="Ren N."/>
            <person name="Wang J."/>
            <person name="Xu Y."/>
            <person name="Yang J."/>
            <person name="Zhu S."/>
            <person name="Chen J."/>
        </authorList>
    </citation>
    <scope>NUCLEOTIDE SEQUENCE [LARGE SCALE GENOMIC DNA]</scope>
    <source>
        <strain evidence="1 2">502str22</strain>
    </source>
</reference>
<protein>
    <submittedName>
        <fullName evidence="1">Uncharacterized protein</fullName>
    </submittedName>
</protein>
<accession>A0ABX8E6L8</accession>
<keyword evidence="2" id="KW-1185">Reference proteome</keyword>
<dbReference type="RefSeq" id="WP_213503728.1">
    <property type="nucleotide sequence ID" value="NZ_CP054856.1"/>
</dbReference>
<sequence>MPLILDAHDINRAVLEMLSTGGFKDTPALRRWARTPGANAVLRYFLIARTMPLPTEYFQIDLEAASAEIAAQDMLAAAIEANFGDAARVLPDPWR</sequence>